<proteinExistence type="predicted"/>
<protein>
    <submittedName>
        <fullName evidence="2">Uncharacterized protein</fullName>
    </submittedName>
</protein>
<dbReference type="AlphaFoldDB" id="A0AA39WYU7"/>
<evidence type="ECO:0000256" key="1">
    <source>
        <dbReference type="SAM" id="MobiDB-lite"/>
    </source>
</evidence>
<gene>
    <name evidence="2" type="ORF">B0T14DRAFT_495264</name>
</gene>
<feature type="region of interest" description="Disordered" evidence="1">
    <location>
        <begin position="75"/>
        <end position="104"/>
    </location>
</feature>
<dbReference type="InterPro" id="IPR015943">
    <property type="entry name" value="WD40/YVTN_repeat-like_dom_sf"/>
</dbReference>
<dbReference type="EMBL" id="JAULSU010000003">
    <property type="protein sequence ID" value="KAK0623862.1"/>
    <property type="molecule type" value="Genomic_DNA"/>
</dbReference>
<dbReference type="Gene3D" id="2.130.10.10">
    <property type="entry name" value="YVTN repeat-like/Quinoprotein amine dehydrogenase"/>
    <property type="match status" value="1"/>
</dbReference>
<accession>A0AA39WYU7</accession>
<dbReference type="Proteomes" id="UP001175000">
    <property type="component" value="Unassembled WGS sequence"/>
</dbReference>
<dbReference type="SUPFAM" id="SSF50969">
    <property type="entry name" value="YVTN repeat-like/Quinoprotein amine dehydrogenase"/>
    <property type="match status" value="1"/>
</dbReference>
<comment type="caution">
    <text evidence="2">The sequence shown here is derived from an EMBL/GenBank/DDBJ whole genome shotgun (WGS) entry which is preliminary data.</text>
</comment>
<keyword evidence="3" id="KW-1185">Reference proteome</keyword>
<dbReference type="InterPro" id="IPR011044">
    <property type="entry name" value="Quino_amine_DH_bsu"/>
</dbReference>
<name>A0AA39WYU7_9PEZI</name>
<organism evidence="2 3">
    <name type="scientific">Immersiella caudata</name>
    <dbReference type="NCBI Taxonomy" id="314043"/>
    <lineage>
        <taxon>Eukaryota</taxon>
        <taxon>Fungi</taxon>
        <taxon>Dikarya</taxon>
        <taxon>Ascomycota</taxon>
        <taxon>Pezizomycotina</taxon>
        <taxon>Sordariomycetes</taxon>
        <taxon>Sordariomycetidae</taxon>
        <taxon>Sordariales</taxon>
        <taxon>Lasiosphaeriaceae</taxon>
        <taxon>Immersiella</taxon>
    </lineage>
</organism>
<evidence type="ECO:0000313" key="3">
    <source>
        <dbReference type="Proteomes" id="UP001175000"/>
    </source>
</evidence>
<evidence type="ECO:0000313" key="2">
    <source>
        <dbReference type="EMBL" id="KAK0623862.1"/>
    </source>
</evidence>
<feature type="compositionally biased region" description="Basic and acidic residues" evidence="1">
    <location>
        <begin position="83"/>
        <end position="96"/>
    </location>
</feature>
<sequence>MHKTQCVAITPEGDIAALSSMKEIVAWDLREHDDAAMRPPLQFYNGLTSWHVPKHLVLEREECTGALILGASSSRVTSGGWGGDKKGKERENKIESDNPEVDENSMGLSLSGEHLFAAAKGLNKLGALVAFVAETSTGESAGKITLPDGCTPVTGIPILSRGLKAVFILWDEAKKETVIFRRNIDTGRTSGMRVLRFAYAGGAWQRYAVSPDGRFVAVCISSREMEVVDSRSGEHVALLRLKDSLPSDMGMRKGGLELTKGNCRGKLMAWSIAKRRLVVTTKKSAEVWDIRGG</sequence>
<reference evidence="2" key="1">
    <citation type="submission" date="2023-06" db="EMBL/GenBank/DDBJ databases">
        <title>Genome-scale phylogeny and comparative genomics of the fungal order Sordariales.</title>
        <authorList>
            <consortium name="Lawrence Berkeley National Laboratory"/>
            <person name="Hensen N."/>
            <person name="Bonometti L."/>
            <person name="Westerberg I."/>
            <person name="Brannstrom I.O."/>
            <person name="Guillou S."/>
            <person name="Cros-Aarteil S."/>
            <person name="Calhoun S."/>
            <person name="Haridas S."/>
            <person name="Kuo A."/>
            <person name="Mondo S."/>
            <person name="Pangilinan J."/>
            <person name="Riley R."/>
            <person name="Labutti K."/>
            <person name="Andreopoulos B."/>
            <person name="Lipzen A."/>
            <person name="Chen C."/>
            <person name="Yanf M."/>
            <person name="Daum C."/>
            <person name="Ng V."/>
            <person name="Clum A."/>
            <person name="Steindorff A."/>
            <person name="Ohm R."/>
            <person name="Martin F."/>
            <person name="Silar P."/>
            <person name="Natvig D."/>
            <person name="Lalanne C."/>
            <person name="Gautier V."/>
            <person name="Ament-Velasquez S.L."/>
            <person name="Kruys A."/>
            <person name="Hutchinson M.I."/>
            <person name="Powell A.J."/>
            <person name="Barry K."/>
            <person name="Miller A.N."/>
            <person name="Grigoriev I.V."/>
            <person name="Debuchy R."/>
            <person name="Gladieux P."/>
            <person name="Thoren M.H."/>
            <person name="Johannesson H."/>
        </authorList>
    </citation>
    <scope>NUCLEOTIDE SEQUENCE</scope>
    <source>
        <strain evidence="2">CBS 606.72</strain>
    </source>
</reference>